<name>A0ABT8P7Q7_9BURK</name>
<proteinExistence type="predicted"/>
<gene>
    <name evidence="1" type="ORF">QZM52_07410</name>
</gene>
<dbReference type="InterPro" id="IPR029057">
    <property type="entry name" value="PRTase-like"/>
</dbReference>
<organism evidence="1 2">
    <name type="scientific">Burkholderia metallica</name>
    <dbReference type="NCBI Taxonomy" id="488729"/>
    <lineage>
        <taxon>Bacteria</taxon>
        <taxon>Pseudomonadati</taxon>
        <taxon>Pseudomonadota</taxon>
        <taxon>Betaproteobacteria</taxon>
        <taxon>Burkholderiales</taxon>
        <taxon>Burkholderiaceae</taxon>
        <taxon>Burkholderia</taxon>
        <taxon>Burkholderia cepacia complex</taxon>
    </lineage>
</organism>
<dbReference type="EMBL" id="JAUJSQ010000002">
    <property type="protein sequence ID" value="MDN7931120.1"/>
    <property type="molecule type" value="Genomic_DNA"/>
</dbReference>
<keyword evidence="2" id="KW-1185">Reference proteome</keyword>
<reference evidence="1" key="1">
    <citation type="submission" date="2023-07" db="EMBL/GenBank/DDBJ databases">
        <title>A collection of bacterial strains from the Burkholderia cepacia Research Laboratory and Repository.</title>
        <authorList>
            <person name="Lipuma J."/>
            <person name="Spilker T."/>
            <person name="Caverly L."/>
        </authorList>
    </citation>
    <scope>NUCLEOTIDE SEQUENCE</scope>
    <source>
        <strain evidence="1">AU42020</strain>
    </source>
</reference>
<accession>A0ABT8P7Q7</accession>
<sequence>MEIARDLARLTAELTPLGVSTALWSNRGWKVDGTKIEDWFSALAGVKVLHHGVSVDGSPARRTKNSAQGIMARYNAKTYETALVGGIDDDMIAGVQNRLLMLRPDWYGKHTEYGFSVATISELARFCFVFGLRQHPIFWRVQDGTLDISAAGPFSTLKAAYQMFGEDARAFAKGGKGSPDFWYNFAVSSLYFSGLLEDVDYLCSYPGHNPDSDPNKFGIADVLARLGRCFNMSYYHDLIVRHDAAPKSQPIKAGDRRFITQLNTIHLSKYPHKNLAADPRKTAISVNNKTVLVVDDFCTSGRSNEAARIAIEAAGGRARLFSWLKTINVPYCRIVDNPKFSPFKPNSLTAEPDKMEYSYFNHIVDNAAPTEIHESLKKYLSWEWK</sequence>
<evidence type="ECO:0000313" key="1">
    <source>
        <dbReference type="EMBL" id="MDN7931120.1"/>
    </source>
</evidence>
<comment type="caution">
    <text evidence="1">The sequence shown here is derived from an EMBL/GenBank/DDBJ whole genome shotgun (WGS) entry which is preliminary data.</text>
</comment>
<dbReference type="SUPFAM" id="SSF53271">
    <property type="entry name" value="PRTase-like"/>
    <property type="match status" value="1"/>
</dbReference>
<dbReference type="RefSeq" id="WP_301754961.1">
    <property type="nucleotide sequence ID" value="NZ_JAUJSQ010000002.1"/>
</dbReference>
<dbReference type="Proteomes" id="UP001171606">
    <property type="component" value="Unassembled WGS sequence"/>
</dbReference>
<protein>
    <recommendedName>
        <fullName evidence="3">Phosphoribosyltransferase</fullName>
    </recommendedName>
</protein>
<evidence type="ECO:0008006" key="3">
    <source>
        <dbReference type="Google" id="ProtNLM"/>
    </source>
</evidence>
<evidence type="ECO:0000313" key="2">
    <source>
        <dbReference type="Proteomes" id="UP001171606"/>
    </source>
</evidence>